<dbReference type="UniPathway" id="UPA00053">
    <property type="reaction ID" value="UER00089"/>
</dbReference>
<feature type="active site" description="Proton acceptor" evidence="7">
    <location>
        <position position="311"/>
    </location>
</feature>
<dbReference type="AlphaFoldDB" id="A0A445MRV6"/>
<dbReference type="NCBIfam" id="TIGR01356">
    <property type="entry name" value="aroA"/>
    <property type="match status" value="1"/>
</dbReference>
<dbReference type="GO" id="GO:0003866">
    <property type="term" value="F:3-phosphoshikimate 1-carboxyvinyltransferase activity"/>
    <property type="evidence" value="ECO:0007669"/>
    <property type="project" value="UniProtKB-UniRule"/>
</dbReference>
<evidence type="ECO:0000259" key="8">
    <source>
        <dbReference type="Pfam" id="PF00275"/>
    </source>
</evidence>
<keyword evidence="3 7" id="KW-0028">Amino-acid biosynthesis</keyword>
<dbReference type="SUPFAM" id="SSF55205">
    <property type="entry name" value="EPT/RTPC-like"/>
    <property type="match status" value="1"/>
</dbReference>
<organism evidence="9">
    <name type="scientific">uncultured Desulfobacterium sp</name>
    <dbReference type="NCBI Taxonomy" id="201089"/>
    <lineage>
        <taxon>Bacteria</taxon>
        <taxon>Pseudomonadati</taxon>
        <taxon>Thermodesulfobacteriota</taxon>
        <taxon>Desulfobacteria</taxon>
        <taxon>Desulfobacterales</taxon>
        <taxon>Desulfobacteriaceae</taxon>
        <taxon>Desulfobacterium</taxon>
        <taxon>environmental samples</taxon>
    </lineage>
</organism>
<comment type="pathway">
    <text evidence="1 7">Metabolic intermediate biosynthesis; chorismate biosynthesis; chorismate from D-erythrose 4-phosphate and phosphoenolpyruvate: step 6/7.</text>
</comment>
<sequence length="421" mass="45604">MKEIKPISNFNVTVAIPGSKSITHRAIIAASLATGKSLIRNFLDSEDTIFTAETLKKLGVDIAFEGNNLHVSGTGGKFIPLVGRKELFLGNSGTSFRLLLSVVALGQGEFVMTGTPRMLTRPIGALVTALNRLDVEASCINQNSCPPVLIMANGIRGGRTEIAGNQSSQYLSSLLLTGPCMNQGVEIEVIGELVSTPYVDITVDVMEQFGVKVERDNYSYFRVKPGKGYEAREYTIQGDASSASYFWAAAAITGGVVTTENIFPLSTRQGDICLLELLEKMGCRVERSSDRVTVHGGALSGIDADMGDLPDMVPTLAAVALFAEGKTHIRNVQHLRIKESDRLRAIALEWGKLGAKVEETDDGLIIYGKGDLKGTVVFPHNDHRIAMSLAVIGLKVHGVKIEDEACVGKSFPRFWELWDKF</sequence>
<feature type="binding site" evidence="7">
    <location>
        <position position="21"/>
    </location>
    <ligand>
        <name>3-phosphoshikimate</name>
        <dbReference type="ChEBI" id="CHEBI:145989"/>
    </ligand>
</feature>
<feature type="binding site" evidence="7">
    <location>
        <position position="25"/>
    </location>
    <ligand>
        <name>3-phosphoshikimate</name>
        <dbReference type="ChEBI" id="CHEBI:145989"/>
    </ligand>
</feature>
<feature type="binding site" evidence="7">
    <location>
        <position position="167"/>
    </location>
    <ligand>
        <name>3-phosphoshikimate</name>
        <dbReference type="ChEBI" id="CHEBI:145989"/>
    </ligand>
</feature>
<reference evidence="9" key="1">
    <citation type="submission" date="2018-01" db="EMBL/GenBank/DDBJ databases">
        <authorList>
            <person name="Regsiter A."/>
            <person name="William W."/>
        </authorList>
    </citation>
    <scope>NUCLEOTIDE SEQUENCE</scope>
    <source>
        <strain evidence="9">TRIP AH-1</strain>
    </source>
</reference>
<comment type="similarity">
    <text evidence="2 7">Belongs to the EPSP synthase family.</text>
</comment>
<dbReference type="Pfam" id="PF00275">
    <property type="entry name" value="EPSP_synthase"/>
    <property type="match status" value="1"/>
</dbReference>
<dbReference type="InterPro" id="IPR013792">
    <property type="entry name" value="RNA3'P_cycl/enolpyr_Trfase_a/b"/>
</dbReference>
<dbReference type="GO" id="GO:0008652">
    <property type="term" value="P:amino acid biosynthetic process"/>
    <property type="evidence" value="ECO:0007669"/>
    <property type="project" value="UniProtKB-KW"/>
</dbReference>
<proteinExistence type="inferred from homology"/>
<dbReference type="PROSITE" id="PS00104">
    <property type="entry name" value="EPSP_SYNTHASE_1"/>
    <property type="match status" value="1"/>
</dbReference>
<feature type="binding site" evidence="7">
    <location>
        <position position="338"/>
    </location>
    <ligand>
        <name>3-phosphoshikimate</name>
        <dbReference type="ChEBI" id="CHEBI:145989"/>
    </ligand>
</feature>
<feature type="binding site" evidence="7">
    <location>
        <position position="93"/>
    </location>
    <ligand>
        <name>phosphoenolpyruvate</name>
        <dbReference type="ChEBI" id="CHEBI:58702"/>
    </ligand>
</feature>
<feature type="binding site" evidence="7">
    <location>
        <position position="20"/>
    </location>
    <ligand>
        <name>3-phosphoshikimate</name>
        <dbReference type="ChEBI" id="CHEBI:145989"/>
    </ligand>
</feature>
<accession>A0A445MRV6</accession>
<feature type="binding site" evidence="7">
    <location>
        <position position="169"/>
    </location>
    <ligand>
        <name>3-phosphoshikimate</name>
        <dbReference type="ChEBI" id="CHEBI:145989"/>
    </ligand>
</feature>
<keyword evidence="5 7" id="KW-0057">Aromatic amino acid biosynthesis</keyword>
<dbReference type="GO" id="GO:0009073">
    <property type="term" value="P:aromatic amino acid family biosynthetic process"/>
    <property type="evidence" value="ECO:0007669"/>
    <property type="project" value="UniProtKB-KW"/>
</dbReference>
<feature type="domain" description="Enolpyruvate transferase" evidence="8">
    <location>
        <begin position="5"/>
        <end position="416"/>
    </location>
</feature>
<feature type="binding site" evidence="7">
    <location>
        <position position="121"/>
    </location>
    <ligand>
        <name>phosphoenolpyruvate</name>
        <dbReference type="ChEBI" id="CHEBI:58702"/>
    </ligand>
</feature>
<dbReference type="GO" id="GO:0005737">
    <property type="term" value="C:cytoplasm"/>
    <property type="evidence" value="ECO:0007669"/>
    <property type="project" value="UniProtKB-SubCell"/>
</dbReference>
<comment type="function">
    <text evidence="7">Catalyzes the transfer of the enolpyruvyl moiety of phosphoenolpyruvate (PEP) to the 5-hydroxyl of shikimate-3-phosphate (S3P) to produce enolpyruvyl shikimate-3-phosphate and inorganic phosphate.</text>
</comment>
<dbReference type="PANTHER" id="PTHR21090:SF5">
    <property type="entry name" value="PENTAFUNCTIONAL AROM POLYPEPTIDE"/>
    <property type="match status" value="1"/>
</dbReference>
<evidence type="ECO:0000256" key="6">
    <source>
        <dbReference type="ARBA" id="ARBA00044633"/>
    </source>
</evidence>
<evidence type="ECO:0000256" key="7">
    <source>
        <dbReference type="HAMAP-Rule" id="MF_00210"/>
    </source>
</evidence>
<feature type="binding site" evidence="7">
    <location>
        <position position="168"/>
    </location>
    <ligand>
        <name>3-phosphoshikimate</name>
        <dbReference type="ChEBI" id="CHEBI:145989"/>
    </ligand>
</feature>
<comment type="catalytic activity">
    <reaction evidence="6">
        <text>3-phosphoshikimate + phosphoenolpyruvate = 5-O-(1-carboxyvinyl)-3-phosphoshikimate + phosphate</text>
        <dbReference type="Rhea" id="RHEA:21256"/>
        <dbReference type="ChEBI" id="CHEBI:43474"/>
        <dbReference type="ChEBI" id="CHEBI:57701"/>
        <dbReference type="ChEBI" id="CHEBI:58702"/>
        <dbReference type="ChEBI" id="CHEBI:145989"/>
        <dbReference type="EC" id="2.5.1.19"/>
    </reaction>
    <physiologicalReaction direction="left-to-right" evidence="6">
        <dbReference type="Rhea" id="RHEA:21257"/>
    </physiologicalReaction>
</comment>
<feature type="binding site" evidence="7">
    <location>
        <position position="169"/>
    </location>
    <ligand>
        <name>phosphoenolpyruvate</name>
        <dbReference type="ChEBI" id="CHEBI:58702"/>
    </ligand>
</feature>
<feature type="binding site" evidence="7">
    <location>
        <position position="195"/>
    </location>
    <ligand>
        <name>3-phosphoshikimate</name>
        <dbReference type="ChEBI" id="CHEBI:145989"/>
    </ligand>
</feature>
<comment type="caution">
    <text evidence="7">Lacks conserved residue(s) required for the propagation of feature annotation.</text>
</comment>
<dbReference type="InterPro" id="IPR006264">
    <property type="entry name" value="EPSP_synthase"/>
</dbReference>
<comment type="subcellular location">
    <subcellularLocation>
        <location evidence="7">Cytoplasm</location>
    </subcellularLocation>
</comment>
<dbReference type="EC" id="2.5.1.19" evidence="7"/>
<feature type="binding site" evidence="7">
    <location>
        <position position="20"/>
    </location>
    <ligand>
        <name>phosphoenolpyruvate</name>
        <dbReference type="ChEBI" id="CHEBI:58702"/>
    </ligand>
</feature>
<evidence type="ECO:0000256" key="1">
    <source>
        <dbReference type="ARBA" id="ARBA00004811"/>
    </source>
</evidence>
<gene>
    <name evidence="7 9" type="primary">aroA</name>
    <name evidence="9" type="ORF">PITCH_A1260006</name>
</gene>
<dbReference type="HAMAP" id="MF_00210">
    <property type="entry name" value="EPSP_synth"/>
    <property type="match status" value="1"/>
</dbReference>
<dbReference type="GO" id="GO:0009423">
    <property type="term" value="P:chorismate biosynthetic process"/>
    <property type="evidence" value="ECO:0007669"/>
    <property type="project" value="UniProtKB-UniRule"/>
</dbReference>
<dbReference type="PANTHER" id="PTHR21090">
    <property type="entry name" value="AROM/DEHYDROQUINATE SYNTHASE"/>
    <property type="match status" value="1"/>
</dbReference>
<evidence type="ECO:0000313" key="9">
    <source>
        <dbReference type="EMBL" id="SPD72183.1"/>
    </source>
</evidence>
<dbReference type="InterPro" id="IPR023193">
    <property type="entry name" value="EPSP_synthase_CS"/>
</dbReference>
<keyword evidence="7" id="KW-0963">Cytoplasm</keyword>
<feature type="binding site" evidence="7">
    <location>
        <position position="342"/>
    </location>
    <ligand>
        <name>phosphoenolpyruvate</name>
        <dbReference type="ChEBI" id="CHEBI:58702"/>
    </ligand>
</feature>
<name>A0A445MRV6_9BACT</name>
<comment type="subunit">
    <text evidence="7">Monomer.</text>
</comment>
<evidence type="ECO:0000256" key="5">
    <source>
        <dbReference type="ARBA" id="ARBA00023141"/>
    </source>
</evidence>
<evidence type="ECO:0000256" key="4">
    <source>
        <dbReference type="ARBA" id="ARBA00022679"/>
    </source>
</evidence>
<dbReference type="InterPro" id="IPR036968">
    <property type="entry name" value="Enolpyruvate_Tfrase_sf"/>
</dbReference>
<feature type="binding site" evidence="7">
    <location>
        <position position="409"/>
    </location>
    <ligand>
        <name>phosphoenolpyruvate</name>
        <dbReference type="ChEBI" id="CHEBI:58702"/>
    </ligand>
</feature>
<protein>
    <recommendedName>
        <fullName evidence="7">3-phosphoshikimate 1-carboxyvinyltransferase</fullName>
        <ecNumber evidence="7">2.5.1.19</ecNumber>
    </recommendedName>
    <alternativeName>
        <fullName evidence="7">5-enolpyruvylshikimate-3-phosphate synthase</fullName>
        <shortName evidence="7">EPSP synthase</shortName>
        <shortName evidence="7">EPSPS</shortName>
    </alternativeName>
</protein>
<evidence type="ECO:0000256" key="2">
    <source>
        <dbReference type="ARBA" id="ARBA00009948"/>
    </source>
</evidence>
<dbReference type="PIRSF" id="PIRSF000505">
    <property type="entry name" value="EPSPS"/>
    <property type="match status" value="1"/>
</dbReference>
<keyword evidence="4 7" id="KW-0808">Transferase</keyword>
<feature type="binding site" evidence="7">
    <location>
        <position position="384"/>
    </location>
    <ligand>
        <name>phosphoenolpyruvate</name>
        <dbReference type="ChEBI" id="CHEBI:58702"/>
    </ligand>
</feature>
<dbReference type="Gene3D" id="3.65.10.10">
    <property type="entry name" value="Enolpyruvate transferase domain"/>
    <property type="match status" value="2"/>
</dbReference>
<evidence type="ECO:0000256" key="3">
    <source>
        <dbReference type="ARBA" id="ARBA00022605"/>
    </source>
</evidence>
<dbReference type="InterPro" id="IPR001986">
    <property type="entry name" value="Enolpyruvate_Tfrase_dom"/>
</dbReference>
<feature type="binding site" evidence="7">
    <location>
        <position position="311"/>
    </location>
    <ligand>
        <name>3-phosphoshikimate</name>
        <dbReference type="ChEBI" id="CHEBI:145989"/>
    </ligand>
</feature>
<dbReference type="CDD" id="cd01556">
    <property type="entry name" value="EPSP_synthase"/>
    <property type="match status" value="1"/>
</dbReference>
<dbReference type="EMBL" id="OJIN01000031">
    <property type="protein sequence ID" value="SPD72183.1"/>
    <property type="molecule type" value="Genomic_DNA"/>
</dbReference>